<dbReference type="PROSITE" id="PS51935">
    <property type="entry name" value="NLPC_P60"/>
    <property type="match status" value="1"/>
</dbReference>
<evidence type="ECO:0000256" key="3">
    <source>
        <dbReference type="ARBA" id="ARBA00022801"/>
    </source>
</evidence>
<evidence type="ECO:0000313" key="8">
    <source>
        <dbReference type="EMBL" id="CUU54145.1"/>
    </source>
</evidence>
<reference evidence="9" key="1">
    <citation type="submission" date="2015-11" db="EMBL/GenBank/DDBJ databases">
        <authorList>
            <person name="Varghese N."/>
        </authorList>
    </citation>
    <scope>NUCLEOTIDE SEQUENCE [LARGE SCALE GENOMIC DNA]</scope>
    <source>
        <strain evidence="9">DSM 45899</strain>
    </source>
</reference>
<dbReference type="EMBL" id="FAOZ01000002">
    <property type="protein sequence ID" value="CUU54145.1"/>
    <property type="molecule type" value="Genomic_DNA"/>
</dbReference>
<dbReference type="Pfam" id="PF00877">
    <property type="entry name" value="NLPC_P60"/>
    <property type="match status" value="1"/>
</dbReference>
<comment type="similarity">
    <text evidence="1">Belongs to the peptidase C40 family.</text>
</comment>
<accession>A0A0S4QF41</accession>
<dbReference type="SUPFAM" id="SSF54001">
    <property type="entry name" value="Cysteine proteinases"/>
    <property type="match status" value="1"/>
</dbReference>
<dbReference type="InterPro" id="IPR000064">
    <property type="entry name" value="NLP_P60_dom"/>
</dbReference>
<evidence type="ECO:0000259" key="7">
    <source>
        <dbReference type="PROSITE" id="PS51935"/>
    </source>
</evidence>
<gene>
    <name evidence="8" type="ORF">Ga0074812_102150</name>
</gene>
<keyword evidence="2" id="KW-0645">Protease</keyword>
<dbReference type="InterPro" id="IPR051794">
    <property type="entry name" value="PG_Endopeptidase_C40"/>
</dbReference>
<protein>
    <submittedName>
        <fullName evidence="8">Cell wall-associated hydrolase, NlpC family</fullName>
    </submittedName>
</protein>
<name>A0A0S4QF41_9ACTN</name>
<evidence type="ECO:0000256" key="2">
    <source>
        <dbReference type="ARBA" id="ARBA00022670"/>
    </source>
</evidence>
<dbReference type="RefSeq" id="WP_242666054.1">
    <property type="nucleotide sequence ID" value="NZ_FAOZ01000002.1"/>
</dbReference>
<evidence type="ECO:0000256" key="6">
    <source>
        <dbReference type="SAM" id="MobiDB-lite"/>
    </source>
</evidence>
<evidence type="ECO:0000256" key="4">
    <source>
        <dbReference type="ARBA" id="ARBA00022807"/>
    </source>
</evidence>
<dbReference type="Gene3D" id="3.90.1720.10">
    <property type="entry name" value="endopeptidase domain like (from Nostoc punctiforme)"/>
    <property type="match status" value="1"/>
</dbReference>
<dbReference type="GO" id="GO:0008234">
    <property type="term" value="F:cysteine-type peptidase activity"/>
    <property type="evidence" value="ECO:0007669"/>
    <property type="project" value="UniProtKB-KW"/>
</dbReference>
<organism evidence="8 9">
    <name type="scientific">Parafrankia irregularis</name>
    <dbReference type="NCBI Taxonomy" id="795642"/>
    <lineage>
        <taxon>Bacteria</taxon>
        <taxon>Bacillati</taxon>
        <taxon>Actinomycetota</taxon>
        <taxon>Actinomycetes</taxon>
        <taxon>Frankiales</taxon>
        <taxon>Frankiaceae</taxon>
        <taxon>Parafrankia</taxon>
    </lineage>
</organism>
<dbReference type="PANTHER" id="PTHR47359:SF3">
    <property type="entry name" value="NLP_P60 DOMAIN-CONTAINING PROTEIN-RELATED"/>
    <property type="match status" value="1"/>
</dbReference>
<dbReference type="PANTHER" id="PTHR47359">
    <property type="entry name" value="PEPTIDOGLYCAN DL-ENDOPEPTIDASE CWLO"/>
    <property type="match status" value="1"/>
</dbReference>
<dbReference type="Proteomes" id="UP000198802">
    <property type="component" value="Unassembled WGS sequence"/>
</dbReference>
<dbReference type="AlphaFoldDB" id="A0A0S4QF41"/>
<feature type="compositionally biased region" description="Basic and acidic residues" evidence="6">
    <location>
        <begin position="47"/>
        <end position="56"/>
    </location>
</feature>
<keyword evidence="3 8" id="KW-0378">Hydrolase</keyword>
<feature type="region of interest" description="Disordered" evidence="6">
    <location>
        <begin position="1"/>
        <end position="61"/>
    </location>
</feature>
<keyword evidence="9" id="KW-1185">Reference proteome</keyword>
<evidence type="ECO:0000313" key="9">
    <source>
        <dbReference type="Proteomes" id="UP000198802"/>
    </source>
</evidence>
<feature type="coiled-coil region" evidence="5">
    <location>
        <begin position="207"/>
        <end position="264"/>
    </location>
</feature>
<feature type="compositionally biased region" description="Low complexity" evidence="6">
    <location>
        <begin position="1"/>
        <end position="11"/>
    </location>
</feature>
<proteinExistence type="inferred from homology"/>
<feature type="domain" description="NlpC/P60" evidence="7">
    <location>
        <begin position="291"/>
        <end position="407"/>
    </location>
</feature>
<sequence>MLTAGPALTAGPGLGVGLGIARAEPGTSPRAGSGSDSRAGSGSGSGDRPREGHAEDLGSVTTQIATTRARIDELGHQLSVAAEQYNAERIRLAEAERTATTARQRLSAADAAVRTASDRHRGLATSAYRSGGFEQLSILLTGDPRTALDRAGAVNALSRRQRAAESDLRLARHDQTEAKQAADEALAGRQHVVDSLSEQRRGIEASAAEQHQLLDDLIDRQAQLEREAREREAAALRARQAAEAAAAAEAARQAALERERLTREAGLVATAGSTFAAAPVAPAPPPPTGGSGGAARAVQEAHAQLGKPYVWGAEGPDSFDCSGLSQWVWGKAGVAIPHYTGDQWTSGRRVSRAELIPGDLVFFGADLYHVGIYIGDGKMIHAPRTGEVVRIENVWWSSFQGGVRPGA</sequence>
<keyword evidence="4" id="KW-0788">Thiol protease</keyword>
<dbReference type="InterPro" id="IPR038765">
    <property type="entry name" value="Papain-like_cys_pep_sf"/>
</dbReference>
<evidence type="ECO:0000256" key="1">
    <source>
        <dbReference type="ARBA" id="ARBA00007074"/>
    </source>
</evidence>
<feature type="compositionally biased region" description="Low complexity" evidence="6">
    <location>
        <begin position="28"/>
        <end position="40"/>
    </location>
</feature>
<dbReference type="GO" id="GO:0006508">
    <property type="term" value="P:proteolysis"/>
    <property type="evidence" value="ECO:0007669"/>
    <property type="project" value="UniProtKB-KW"/>
</dbReference>
<keyword evidence="5" id="KW-0175">Coiled coil</keyword>
<feature type="coiled-coil region" evidence="5">
    <location>
        <begin position="78"/>
        <end position="112"/>
    </location>
</feature>
<evidence type="ECO:0000256" key="5">
    <source>
        <dbReference type="SAM" id="Coils"/>
    </source>
</evidence>